<dbReference type="EMBL" id="CP000510">
    <property type="protein sequence ID" value="ABM03381.1"/>
    <property type="molecule type" value="Genomic_DNA"/>
</dbReference>
<dbReference type="HOGENOM" id="CLU_1990825_0_0_6"/>
<sequence>MGIFPTNDGKDGELKNEENLYRPAGKKPISKTRRLRQSSAGLRGQPPRNGKRGLPRRRDQARPGAPTVQGAGGPDQSLVTIAELYAKDNGIKFNKESAYRFSSLAFKLFVYLSKLFTPSRLVWPI</sequence>
<feature type="region of interest" description="Disordered" evidence="1">
    <location>
        <begin position="1"/>
        <end position="75"/>
    </location>
</feature>
<reference evidence="2 3" key="1">
    <citation type="submission" date="2007-01" db="EMBL/GenBank/DDBJ databases">
        <title>Complete sequence of Psychromonas ingrahamii 37.</title>
        <authorList>
            <consortium name="US DOE Joint Genome Institute"/>
            <person name="Copeland A."/>
            <person name="Lucas S."/>
            <person name="Lapidus A."/>
            <person name="Barry K."/>
            <person name="Detter J.C."/>
            <person name="Glavina del Rio T."/>
            <person name="Hammon N."/>
            <person name="Israni S."/>
            <person name="Dalin E."/>
            <person name="Tice H."/>
            <person name="Pitluck S."/>
            <person name="Thompson L.S."/>
            <person name="Brettin T."/>
            <person name="Bruce D."/>
            <person name="Han C."/>
            <person name="Tapia R."/>
            <person name="Schmutz J."/>
            <person name="Larimer F."/>
            <person name="Land M."/>
            <person name="Hauser L."/>
            <person name="Kyrpides N."/>
            <person name="Ivanova N."/>
            <person name="Staley J."/>
            <person name="Richardson P."/>
        </authorList>
    </citation>
    <scope>NUCLEOTIDE SEQUENCE [LARGE SCALE GENOMIC DNA]</scope>
    <source>
        <strain evidence="2 3">37</strain>
    </source>
</reference>
<dbReference type="KEGG" id="pin:Ping_1582"/>
<dbReference type="AlphaFoldDB" id="A1SV66"/>
<feature type="compositionally biased region" description="Basic residues" evidence="1">
    <location>
        <begin position="24"/>
        <end position="36"/>
    </location>
</feature>
<evidence type="ECO:0000313" key="3">
    <source>
        <dbReference type="Proteomes" id="UP000000639"/>
    </source>
</evidence>
<dbReference type="Proteomes" id="UP000000639">
    <property type="component" value="Chromosome"/>
</dbReference>
<proteinExistence type="predicted"/>
<organism evidence="2 3">
    <name type="scientific">Psychromonas ingrahamii (strain DSM 17664 / CCUG 51855 / 37)</name>
    <dbReference type="NCBI Taxonomy" id="357804"/>
    <lineage>
        <taxon>Bacteria</taxon>
        <taxon>Pseudomonadati</taxon>
        <taxon>Pseudomonadota</taxon>
        <taxon>Gammaproteobacteria</taxon>
        <taxon>Alteromonadales</taxon>
        <taxon>Psychromonadaceae</taxon>
        <taxon>Psychromonas</taxon>
    </lineage>
</organism>
<evidence type="ECO:0000256" key="1">
    <source>
        <dbReference type="SAM" id="MobiDB-lite"/>
    </source>
</evidence>
<evidence type="ECO:0000313" key="2">
    <source>
        <dbReference type="EMBL" id="ABM03381.1"/>
    </source>
</evidence>
<protein>
    <submittedName>
        <fullName evidence="2">Uncharacterized protein</fullName>
    </submittedName>
</protein>
<name>A1SV66_PSYIN</name>
<feature type="compositionally biased region" description="Basic and acidic residues" evidence="1">
    <location>
        <begin position="8"/>
        <end position="20"/>
    </location>
</feature>
<accession>A1SV66</accession>
<keyword evidence="3" id="KW-1185">Reference proteome</keyword>
<gene>
    <name evidence="2" type="ordered locus">Ping_1582</name>
</gene>